<gene>
    <name evidence="1" type="ORF">AWC02_05320</name>
</gene>
<evidence type="ECO:0000313" key="1">
    <source>
        <dbReference type="EMBL" id="ORV49999.1"/>
    </source>
</evidence>
<sequence>MMPDPLARSVVLVTDYRVPDPGRVWPLVEQHRDNLARMGAHHVLVYTSAVDPGRVLAVMAIDALQPVTELLRDAAFLAWFDAVGVVDIPAVFAGYLVQRIELTDPAGAGATEAPGAVVAAVAEVADPQTLIAHVQGTTKHFHAAGIRRIWMFQAFDNPREVFMLQEAAEGVAERAAVGWIDEPQFAAEWITRAGVGVYPPVFVGRLAQLMRVGDDTAG</sequence>
<evidence type="ECO:0000313" key="2">
    <source>
        <dbReference type="Proteomes" id="UP000193465"/>
    </source>
</evidence>
<dbReference type="GO" id="GO:0016874">
    <property type="term" value="F:ligase activity"/>
    <property type="evidence" value="ECO:0007669"/>
    <property type="project" value="UniProtKB-KW"/>
</dbReference>
<protein>
    <submittedName>
        <fullName evidence="1">Fatty-acid--CoA ligase</fullName>
    </submittedName>
</protein>
<dbReference type="AlphaFoldDB" id="A0A1X1U007"/>
<dbReference type="STRING" id="188915.AWC02_05320"/>
<proteinExistence type="predicted"/>
<comment type="caution">
    <text evidence="1">The sequence shown here is derived from an EMBL/GenBank/DDBJ whole genome shotgun (WGS) entry which is preliminary data.</text>
</comment>
<organism evidence="1 2">
    <name type="scientific">Mycolicibacter engbaekii</name>
    <dbReference type="NCBI Taxonomy" id="188915"/>
    <lineage>
        <taxon>Bacteria</taxon>
        <taxon>Bacillati</taxon>
        <taxon>Actinomycetota</taxon>
        <taxon>Actinomycetes</taxon>
        <taxon>Mycobacteriales</taxon>
        <taxon>Mycobacteriaceae</taxon>
        <taxon>Mycolicibacter</taxon>
    </lineage>
</organism>
<keyword evidence="1" id="KW-0436">Ligase</keyword>
<keyword evidence="2" id="KW-1185">Reference proteome</keyword>
<reference evidence="1 2" key="1">
    <citation type="submission" date="2016-01" db="EMBL/GenBank/DDBJ databases">
        <title>The new phylogeny of the genus Mycobacterium.</title>
        <authorList>
            <person name="Tarcisio F."/>
            <person name="Conor M."/>
            <person name="Antonella G."/>
            <person name="Elisabetta G."/>
            <person name="Giulia F.S."/>
            <person name="Sara T."/>
            <person name="Anna F."/>
            <person name="Clotilde B."/>
            <person name="Roberto B."/>
            <person name="Veronica D.S."/>
            <person name="Fabio R."/>
            <person name="Monica P."/>
            <person name="Olivier J."/>
            <person name="Enrico T."/>
            <person name="Nicola S."/>
        </authorList>
    </citation>
    <scope>NUCLEOTIDE SEQUENCE [LARGE SCALE GENOMIC DNA]</scope>
    <source>
        <strain evidence="1 2">ATCC 27353</strain>
    </source>
</reference>
<accession>A0A1X1U007</accession>
<name>A0A1X1U007_9MYCO</name>
<dbReference type="Proteomes" id="UP000193465">
    <property type="component" value="Unassembled WGS sequence"/>
</dbReference>
<dbReference type="EMBL" id="LQOT01000019">
    <property type="protein sequence ID" value="ORV49999.1"/>
    <property type="molecule type" value="Genomic_DNA"/>
</dbReference>